<name>A0A9Q0RQ48_BLOTA</name>
<dbReference type="Proteomes" id="UP001142055">
    <property type="component" value="Chromosome 1"/>
</dbReference>
<dbReference type="Gene3D" id="3.40.30.10">
    <property type="entry name" value="Glutaredoxin"/>
    <property type="match status" value="1"/>
</dbReference>
<dbReference type="Pfam" id="PF00255">
    <property type="entry name" value="GSHPx"/>
    <property type="match status" value="1"/>
</dbReference>
<dbReference type="PANTHER" id="PTHR11592:SF134">
    <property type="entry name" value="PHOSPHOLIPID HYDROPEROXIDE GLUTATHIONE PEROXIDASE"/>
    <property type="match status" value="1"/>
</dbReference>
<evidence type="ECO:0000256" key="3">
    <source>
        <dbReference type="ARBA" id="ARBA00023002"/>
    </source>
</evidence>
<evidence type="ECO:0000259" key="6">
    <source>
        <dbReference type="PROSITE" id="PS51352"/>
    </source>
</evidence>
<gene>
    <name evidence="7" type="ORF">RDWZM_000091</name>
</gene>
<dbReference type="InterPro" id="IPR013766">
    <property type="entry name" value="Thioredoxin_domain"/>
</dbReference>
<comment type="caution">
    <text evidence="7">The sequence shown here is derived from an EMBL/GenBank/DDBJ whole genome shotgun (WGS) entry which is preliminary data.</text>
</comment>
<evidence type="ECO:0000256" key="5">
    <source>
        <dbReference type="RuleBase" id="RU000499"/>
    </source>
</evidence>
<feature type="active site" evidence="4">
    <location>
        <position position="83"/>
    </location>
</feature>
<organism evidence="7 8">
    <name type="scientific">Blomia tropicalis</name>
    <name type="common">Mite</name>
    <dbReference type="NCBI Taxonomy" id="40697"/>
    <lineage>
        <taxon>Eukaryota</taxon>
        <taxon>Metazoa</taxon>
        <taxon>Ecdysozoa</taxon>
        <taxon>Arthropoda</taxon>
        <taxon>Chelicerata</taxon>
        <taxon>Arachnida</taxon>
        <taxon>Acari</taxon>
        <taxon>Acariformes</taxon>
        <taxon>Sarcoptiformes</taxon>
        <taxon>Astigmata</taxon>
        <taxon>Glycyphagoidea</taxon>
        <taxon>Echimyopodidae</taxon>
        <taxon>Blomia</taxon>
    </lineage>
</organism>
<reference evidence="7" key="1">
    <citation type="submission" date="2022-12" db="EMBL/GenBank/DDBJ databases">
        <title>Genome assemblies of Blomia tropicalis.</title>
        <authorList>
            <person name="Cui Y."/>
        </authorList>
    </citation>
    <scope>NUCLEOTIDE SEQUENCE</scope>
    <source>
        <tissue evidence="7">Adult mites</tissue>
    </source>
</reference>
<evidence type="ECO:0000256" key="1">
    <source>
        <dbReference type="ARBA" id="ARBA00006926"/>
    </source>
</evidence>
<dbReference type="SUPFAM" id="SSF52833">
    <property type="entry name" value="Thioredoxin-like"/>
    <property type="match status" value="1"/>
</dbReference>
<keyword evidence="3 5" id="KW-0560">Oxidoreductase</keyword>
<keyword evidence="2 5" id="KW-0575">Peroxidase</keyword>
<dbReference type="OMA" id="TFPMTEK"/>
<evidence type="ECO:0000313" key="7">
    <source>
        <dbReference type="EMBL" id="KAJ6221546.1"/>
    </source>
</evidence>
<dbReference type="OrthoDB" id="446890at2759"/>
<dbReference type="EMBL" id="JAPWDV010000001">
    <property type="protein sequence ID" value="KAJ6221546.1"/>
    <property type="molecule type" value="Genomic_DNA"/>
</dbReference>
<evidence type="ECO:0000256" key="2">
    <source>
        <dbReference type="ARBA" id="ARBA00022559"/>
    </source>
</evidence>
<feature type="domain" description="Thioredoxin" evidence="6">
    <location>
        <begin position="45"/>
        <end position="206"/>
    </location>
</feature>
<dbReference type="FunFam" id="3.40.30.10:FF:000025">
    <property type="entry name" value="Glutathione peroxidase"/>
    <property type="match status" value="1"/>
</dbReference>
<dbReference type="PIRSF" id="PIRSF000303">
    <property type="entry name" value="Glutathion_perox"/>
    <property type="match status" value="1"/>
</dbReference>
<dbReference type="PROSITE" id="PS51352">
    <property type="entry name" value="THIOREDOXIN_2"/>
    <property type="match status" value="1"/>
</dbReference>
<dbReference type="PRINTS" id="PR01011">
    <property type="entry name" value="GLUTPROXDASE"/>
</dbReference>
<dbReference type="InterPro" id="IPR036249">
    <property type="entry name" value="Thioredoxin-like_sf"/>
</dbReference>
<evidence type="ECO:0000256" key="4">
    <source>
        <dbReference type="PIRSR" id="PIRSR000303-1"/>
    </source>
</evidence>
<dbReference type="PANTHER" id="PTHR11592">
    <property type="entry name" value="GLUTATHIONE PEROXIDASE"/>
    <property type="match status" value="1"/>
</dbReference>
<keyword evidence="8" id="KW-1185">Reference proteome</keyword>
<dbReference type="CDD" id="cd00340">
    <property type="entry name" value="GSH_Peroxidase"/>
    <property type="match status" value="1"/>
</dbReference>
<dbReference type="InterPro" id="IPR000889">
    <property type="entry name" value="Glutathione_peroxidase"/>
</dbReference>
<dbReference type="GO" id="GO:0006979">
    <property type="term" value="P:response to oxidative stress"/>
    <property type="evidence" value="ECO:0007669"/>
    <property type="project" value="InterPro"/>
</dbReference>
<dbReference type="GO" id="GO:0004601">
    <property type="term" value="F:peroxidase activity"/>
    <property type="evidence" value="ECO:0007669"/>
    <property type="project" value="UniProtKB-KW"/>
</dbReference>
<sequence length="206" mass="23533">MELVLVRGRFLANRHCLNIAFSRFLQNPLTLGINSSKNMSTSDDWKDKKTFYEFSATDIDGNLVSFEKYRGKPTIVVNVATNCGYTKSNYKELNELYSKYEGQGLRIAAFPCNQFGGQEPGCDVDIKEFIKKKGVHFDMYSKVDVNGDNAIPLYKWLKKQQGGILGFDSIKWNFTKFLINKEGVPVKRFAPNDEPNVMEPDIKNLF</sequence>
<proteinExistence type="inferred from homology"/>
<evidence type="ECO:0000313" key="8">
    <source>
        <dbReference type="Proteomes" id="UP001142055"/>
    </source>
</evidence>
<protein>
    <recommendedName>
        <fullName evidence="5">Glutathione peroxidase</fullName>
    </recommendedName>
</protein>
<dbReference type="AlphaFoldDB" id="A0A9Q0RQ48"/>
<dbReference type="PROSITE" id="PS51355">
    <property type="entry name" value="GLUTATHIONE_PEROXID_3"/>
    <property type="match status" value="1"/>
</dbReference>
<accession>A0A9Q0RQ48</accession>
<comment type="similarity">
    <text evidence="1 5">Belongs to the glutathione peroxidase family.</text>
</comment>